<dbReference type="Gene3D" id="1.20.1600.10">
    <property type="entry name" value="Outer membrane efflux proteins (OEP)"/>
    <property type="match status" value="1"/>
</dbReference>
<name>A0ABY6LZK1_9FLAO</name>
<organism evidence="4 5">
    <name type="scientific">Flavobacterium agricola</name>
    <dbReference type="NCBI Taxonomy" id="2870839"/>
    <lineage>
        <taxon>Bacteria</taxon>
        <taxon>Pseudomonadati</taxon>
        <taxon>Bacteroidota</taxon>
        <taxon>Flavobacteriia</taxon>
        <taxon>Flavobacteriales</taxon>
        <taxon>Flavobacteriaceae</taxon>
        <taxon>Flavobacterium</taxon>
    </lineage>
</organism>
<dbReference type="EMBL" id="CP081495">
    <property type="protein sequence ID" value="UYW01744.1"/>
    <property type="molecule type" value="Genomic_DNA"/>
</dbReference>
<keyword evidence="3" id="KW-0175">Coiled coil</keyword>
<dbReference type="Pfam" id="PF02321">
    <property type="entry name" value="OEP"/>
    <property type="match status" value="2"/>
</dbReference>
<dbReference type="RefSeq" id="WP_264434216.1">
    <property type="nucleotide sequence ID" value="NZ_CP081495.1"/>
</dbReference>
<reference evidence="4" key="1">
    <citation type="submission" date="2021-08" db="EMBL/GenBank/DDBJ databases">
        <title>Flavobacterium sp. strain CC-SYL302.</title>
        <authorList>
            <person name="Lin S.-Y."/>
            <person name="Lee T.-H."/>
            <person name="Young C.-C."/>
        </authorList>
    </citation>
    <scope>NUCLEOTIDE SEQUENCE</scope>
    <source>
        <strain evidence="4">CC-SYL302</strain>
    </source>
</reference>
<keyword evidence="5" id="KW-1185">Reference proteome</keyword>
<dbReference type="Gene3D" id="2.20.200.10">
    <property type="entry name" value="Outer membrane efflux proteins (OEP)"/>
    <property type="match status" value="1"/>
</dbReference>
<evidence type="ECO:0000256" key="1">
    <source>
        <dbReference type="ARBA" id="ARBA00007613"/>
    </source>
</evidence>
<feature type="coiled-coil region" evidence="3">
    <location>
        <begin position="403"/>
        <end position="430"/>
    </location>
</feature>
<dbReference type="InterPro" id="IPR010131">
    <property type="entry name" value="MdtP/NodT-like"/>
</dbReference>
<keyword evidence="2" id="KW-0564">Palmitate</keyword>
<sequence length="486" mass="54878">MKKNVLYIGLFVATFAFQACVPQKNYKIKTFDMPQSYRGMDTLTAQNDSLEAIKVSWKDFFKDEKLTGLIEQGLVYNFDVQKSLKNIEIANQRYAQAKQEWLPSINANLANSNYQFRSKNFYSNPSGNYYDQKGKDAPDTYYLYTAQNASNISLSWEIDIWGKIKSQKAASLAAYLQTNEAQKLIQTTVVSKIAEGYFNLLLLNAQLKVARSNYDLNKNTLRFVELQYESGKTTALGIQQTRSQMLVAKALIPRLERQIMIQENDLQLLVGNLPDDVDVNAIAIDDLLENDLLSNNIPLQMVSLRPDVKAANLELRIKNAEVGVTQANRYPNIEISLVGGVNSLFTKNWFDIPGSLMGGIVGGITQPIFNKRKLKTAYKVALLEREQAEIDFQKTVYTAVNEISDAIITINKLNEELEIAKEQLETAQLGTKQATMLFNSGYATYLEVVNSQRVALNTELDYNELKLNKLNARIKLYKALGGGWDQ</sequence>
<proteinExistence type="inferred from homology"/>
<feature type="chain" id="PRO_5044977782" evidence="2">
    <location>
        <begin position="19"/>
        <end position="486"/>
    </location>
</feature>
<dbReference type="SUPFAM" id="SSF56954">
    <property type="entry name" value="Outer membrane efflux proteins (OEP)"/>
    <property type="match status" value="1"/>
</dbReference>
<evidence type="ECO:0000313" key="5">
    <source>
        <dbReference type="Proteomes" id="UP001163328"/>
    </source>
</evidence>
<gene>
    <name evidence="4" type="ORF">K5I29_02130</name>
</gene>
<dbReference type="PANTHER" id="PTHR30203:SF33">
    <property type="entry name" value="BLR4455 PROTEIN"/>
    <property type="match status" value="1"/>
</dbReference>
<keyword evidence="2" id="KW-0812">Transmembrane</keyword>
<dbReference type="PANTHER" id="PTHR30203">
    <property type="entry name" value="OUTER MEMBRANE CATION EFFLUX PROTEIN"/>
    <property type="match status" value="1"/>
</dbReference>
<keyword evidence="2" id="KW-0732">Signal</keyword>
<keyword evidence="2" id="KW-0472">Membrane</keyword>
<comment type="subcellular location">
    <subcellularLocation>
        <location evidence="2">Cell membrane</location>
        <topology evidence="2">Lipid-anchor</topology>
    </subcellularLocation>
</comment>
<dbReference type="NCBIfam" id="TIGR01845">
    <property type="entry name" value="outer_NodT"/>
    <property type="match status" value="1"/>
</dbReference>
<keyword evidence="2" id="KW-1134">Transmembrane beta strand</keyword>
<dbReference type="Proteomes" id="UP001163328">
    <property type="component" value="Chromosome"/>
</dbReference>
<keyword evidence="2" id="KW-0449">Lipoprotein</keyword>
<accession>A0ABY6LZK1</accession>
<evidence type="ECO:0000256" key="2">
    <source>
        <dbReference type="RuleBase" id="RU362097"/>
    </source>
</evidence>
<evidence type="ECO:0000256" key="3">
    <source>
        <dbReference type="SAM" id="Coils"/>
    </source>
</evidence>
<dbReference type="InterPro" id="IPR003423">
    <property type="entry name" value="OMP_efflux"/>
</dbReference>
<comment type="similarity">
    <text evidence="1 2">Belongs to the outer membrane factor (OMF) (TC 1.B.17) family.</text>
</comment>
<feature type="signal peptide" evidence="2">
    <location>
        <begin position="1"/>
        <end position="18"/>
    </location>
</feature>
<evidence type="ECO:0000313" key="4">
    <source>
        <dbReference type="EMBL" id="UYW01744.1"/>
    </source>
</evidence>
<protein>
    <submittedName>
        <fullName evidence="4">Efflux transporter outer membrane subunit</fullName>
    </submittedName>
</protein>
<dbReference type="PROSITE" id="PS51257">
    <property type="entry name" value="PROKAR_LIPOPROTEIN"/>
    <property type="match status" value="1"/>
</dbReference>